<evidence type="ECO:0000313" key="2">
    <source>
        <dbReference type="EMBL" id="MCI61250.1"/>
    </source>
</evidence>
<dbReference type="EMBL" id="LXQA010596144">
    <property type="protein sequence ID" value="MCI61250.1"/>
    <property type="molecule type" value="Genomic_DNA"/>
</dbReference>
<feature type="non-terminal residue" evidence="2">
    <location>
        <position position="26"/>
    </location>
</feature>
<name>A0A392TM87_9FABA</name>
<proteinExistence type="predicted"/>
<comment type="caution">
    <text evidence="2">The sequence shown here is derived from an EMBL/GenBank/DDBJ whole genome shotgun (WGS) entry which is preliminary data.</text>
</comment>
<sequence>MARAKFEAKPQNLAKVARRDIKSPGE</sequence>
<accession>A0A392TM87</accession>
<dbReference type="Proteomes" id="UP000265520">
    <property type="component" value="Unassembled WGS sequence"/>
</dbReference>
<keyword evidence="3" id="KW-1185">Reference proteome</keyword>
<feature type="region of interest" description="Disordered" evidence="1">
    <location>
        <begin position="1"/>
        <end position="26"/>
    </location>
</feature>
<protein>
    <submittedName>
        <fullName evidence="2">Uncharacterized protein</fullName>
    </submittedName>
</protein>
<evidence type="ECO:0000256" key="1">
    <source>
        <dbReference type="SAM" id="MobiDB-lite"/>
    </source>
</evidence>
<reference evidence="2 3" key="1">
    <citation type="journal article" date="2018" name="Front. Plant Sci.">
        <title>Red Clover (Trifolium pratense) and Zigzag Clover (T. medium) - A Picture of Genomic Similarities and Differences.</title>
        <authorList>
            <person name="Dluhosova J."/>
            <person name="Istvanek J."/>
            <person name="Nedelnik J."/>
            <person name="Repkova J."/>
        </authorList>
    </citation>
    <scope>NUCLEOTIDE SEQUENCE [LARGE SCALE GENOMIC DNA]</scope>
    <source>
        <strain evidence="3">cv. 10/8</strain>
        <tissue evidence="2">Leaf</tissue>
    </source>
</reference>
<evidence type="ECO:0000313" key="3">
    <source>
        <dbReference type="Proteomes" id="UP000265520"/>
    </source>
</evidence>
<dbReference type="AlphaFoldDB" id="A0A392TM87"/>
<feature type="compositionally biased region" description="Basic and acidic residues" evidence="1">
    <location>
        <begin position="17"/>
        <end position="26"/>
    </location>
</feature>
<organism evidence="2 3">
    <name type="scientific">Trifolium medium</name>
    <dbReference type="NCBI Taxonomy" id="97028"/>
    <lineage>
        <taxon>Eukaryota</taxon>
        <taxon>Viridiplantae</taxon>
        <taxon>Streptophyta</taxon>
        <taxon>Embryophyta</taxon>
        <taxon>Tracheophyta</taxon>
        <taxon>Spermatophyta</taxon>
        <taxon>Magnoliopsida</taxon>
        <taxon>eudicotyledons</taxon>
        <taxon>Gunneridae</taxon>
        <taxon>Pentapetalae</taxon>
        <taxon>rosids</taxon>
        <taxon>fabids</taxon>
        <taxon>Fabales</taxon>
        <taxon>Fabaceae</taxon>
        <taxon>Papilionoideae</taxon>
        <taxon>50 kb inversion clade</taxon>
        <taxon>NPAAA clade</taxon>
        <taxon>Hologalegina</taxon>
        <taxon>IRL clade</taxon>
        <taxon>Trifolieae</taxon>
        <taxon>Trifolium</taxon>
    </lineage>
</organism>